<name>A0A9P1NBJ1_9PELO</name>
<dbReference type="GO" id="GO:0006508">
    <property type="term" value="P:proteolysis"/>
    <property type="evidence" value="ECO:0007669"/>
    <property type="project" value="UniProtKB-KW"/>
</dbReference>
<sequence>MENWGLITFKSRFLYGEESLVTQVIAHEIAHQWFGNLVTTHWWNELWLNEGFASLYEYLATDYISDGKYSFKKLIESNTKKYLSIHSLGNDTKPATKTIDSLASIANAFDIATYAKSGIILNMFRKVIGIKQFDESIRQYLKGQSYSTSNSRVFFSYFQMPRGNGPSSVDEFLRPWFEQVGHPLITVDHFNETHNILSQSRFDNGKLKEIDNQTPYPFWKYQWDIPVWYLNENNDLEYVWLFKNSTAIVRKNAKLNPEGSGIYKIKNNVEAQKLQESGQRTTFPLFNVHMDII</sequence>
<evidence type="ECO:0000259" key="8">
    <source>
        <dbReference type="Pfam" id="PF01433"/>
    </source>
</evidence>
<gene>
    <name evidence="9" type="ORF">CAMP_LOCUS18064</name>
</gene>
<comment type="caution">
    <text evidence="9">The sequence shown here is derived from an EMBL/GenBank/DDBJ whole genome shotgun (WGS) entry which is preliminary data.</text>
</comment>
<organism evidence="9 10">
    <name type="scientific">Caenorhabditis angaria</name>
    <dbReference type="NCBI Taxonomy" id="860376"/>
    <lineage>
        <taxon>Eukaryota</taxon>
        <taxon>Metazoa</taxon>
        <taxon>Ecdysozoa</taxon>
        <taxon>Nematoda</taxon>
        <taxon>Chromadorea</taxon>
        <taxon>Rhabditida</taxon>
        <taxon>Rhabditina</taxon>
        <taxon>Rhabditomorpha</taxon>
        <taxon>Rhabditoidea</taxon>
        <taxon>Rhabditidae</taxon>
        <taxon>Peloderinae</taxon>
        <taxon>Caenorhabditis</taxon>
    </lineage>
</organism>
<dbReference type="GO" id="GO:0043171">
    <property type="term" value="P:peptide catabolic process"/>
    <property type="evidence" value="ECO:0007669"/>
    <property type="project" value="TreeGrafter"/>
</dbReference>
<keyword evidence="6" id="KW-0862">Zinc</keyword>
<dbReference type="AlphaFoldDB" id="A0A9P1NBJ1"/>
<dbReference type="InterPro" id="IPR001930">
    <property type="entry name" value="Peptidase_M1"/>
</dbReference>
<dbReference type="Gene3D" id="2.60.40.1910">
    <property type="match status" value="1"/>
</dbReference>
<evidence type="ECO:0000256" key="2">
    <source>
        <dbReference type="ARBA" id="ARBA00010136"/>
    </source>
</evidence>
<evidence type="ECO:0000256" key="1">
    <source>
        <dbReference type="ARBA" id="ARBA00001947"/>
    </source>
</evidence>
<dbReference type="GO" id="GO:0008270">
    <property type="term" value="F:zinc ion binding"/>
    <property type="evidence" value="ECO:0007669"/>
    <property type="project" value="InterPro"/>
</dbReference>
<dbReference type="PANTHER" id="PTHR11533:SF301">
    <property type="entry name" value="AMINOPEPTIDASE"/>
    <property type="match status" value="1"/>
</dbReference>
<dbReference type="SUPFAM" id="SSF55486">
    <property type="entry name" value="Metalloproteases ('zincins'), catalytic domain"/>
    <property type="match status" value="1"/>
</dbReference>
<proteinExistence type="inferred from homology"/>
<feature type="domain" description="Peptidase M1 membrane alanine aminopeptidase" evidence="8">
    <location>
        <begin position="1"/>
        <end position="176"/>
    </location>
</feature>
<evidence type="ECO:0000256" key="5">
    <source>
        <dbReference type="ARBA" id="ARBA00022801"/>
    </source>
</evidence>
<dbReference type="InterPro" id="IPR014782">
    <property type="entry name" value="Peptidase_M1_dom"/>
</dbReference>
<reference evidence="9" key="1">
    <citation type="submission" date="2022-11" db="EMBL/GenBank/DDBJ databases">
        <authorList>
            <person name="Kikuchi T."/>
        </authorList>
    </citation>
    <scope>NUCLEOTIDE SEQUENCE</scope>
    <source>
        <strain evidence="9">PS1010</strain>
    </source>
</reference>
<evidence type="ECO:0000256" key="4">
    <source>
        <dbReference type="ARBA" id="ARBA00022723"/>
    </source>
</evidence>
<dbReference type="Gene3D" id="1.10.390.10">
    <property type="entry name" value="Neutral Protease Domain 2"/>
    <property type="match status" value="1"/>
</dbReference>
<dbReference type="InterPro" id="IPR027268">
    <property type="entry name" value="Peptidase_M4/M1_CTD_sf"/>
</dbReference>
<dbReference type="Pfam" id="PF01433">
    <property type="entry name" value="Peptidase_M1"/>
    <property type="match status" value="1"/>
</dbReference>
<evidence type="ECO:0000256" key="7">
    <source>
        <dbReference type="ARBA" id="ARBA00023049"/>
    </source>
</evidence>
<dbReference type="GO" id="GO:0016020">
    <property type="term" value="C:membrane"/>
    <property type="evidence" value="ECO:0007669"/>
    <property type="project" value="TreeGrafter"/>
</dbReference>
<dbReference type="GO" id="GO:0070006">
    <property type="term" value="F:metalloaminopeptidase activity"/>
    <property type="evidence" value="ECO:0007669"/>
    <property type="project" value="TreeGrafter"/>
</dbReference>
<dbReference type="Proteomes" id="UP001152747">
    <property type="component" value="Unassembled WGS sequence"/>
</dbReference>
<comment type="similarity">
    <text evidence="2">Belongs to the peptidase M1 family.</text>
</comment>
<protein>
    <recommendedName>
        <fullName evidence="8">Peptidase M1 membrane alanine aminopeptidase domain-containing protein</fullName>
    </recommendedName>
</protein>
<evidence type="ECO:0000313" key="10">
    <source>
        <dbReference type="Proteomes" id="UP001152747"/>
    </source>
</evidence>
<keyword evidence="4" id="KW-0479">Metal-binding</keyword>
<evidence type="ECO:0000313" key="9">
    <source>
        <dbReference type="EMBL" id="CAI5455427.1"/>
    </source>
</evidence>
<dbReference type="GO" id="GO:0005615">
    <property type="term" value="C:extracellular space"/>
    <property type="evidence" value="ECO:0007669"/>
    <property type="project" value="TreeGrafter"/>
</dbReference>
<evidence type="ECO:0000256" key="3">
    <source>
        <dbReference type="ARBA" id="ARBA00022670"/>
    </source>
</evidence>
<accession>A0A9P1NBJ1</accession>
<dbReference type="PANTHER" id="PTHR11533">
    <property type="entry name" value="PROTEASE M1 ZINC METALLOPROTEASE"/>
    <property type="match status" value="1"/>
</dbReference>
<dbReference type="GO" id="GO:0005737">
    <property type="term" value="C:cytoplasm"/>
    <property type="evidence" value="ECO:0007669"/>
    <property type="project" value="TreeGrafter"/>
</dbReference>
<dbReference type="InterPro" id="IPR050344">
    <property type="entry name" value="Peptidase_M1_aminopeptidases"/>
</dbReference>
<comment type="cofactor">
    <cofactor evidence="1">
        <name>Zn(2+)</name>
        <dbReference type="ChEBI" id="CHEBI:29105"/>
    </cofactor>
</comment>
<keyword evidence="3" id="KW-0645">Protease</keyword>
<dbReference type="EMBL" id="CANHGI010000006">
    <property type="protein sequence ID" value="CAI5455427.1"/>
    <property type="molecule type" value="Genomic_DNA"/>
</dbReference>
<dbReference type="GO" id="GO:0042277">
    <property type="term" value="F:peptide binding"/>
    <property type="evidence" value="ECO:0007669"/>
    <property type="project" value="TreeGrafter"/>
</dbReference>
<dbReference type="PRINTS" id="PR00756">
    <property type="entry name" value="ALADIPTASE"/>
</dbReference>
<evidence type="ECO:0000256" key="6">
    <source>
        <dbReference type="ARBA" id="ARBA00022833"/>
    </source>
</evidence>
<keyword evidence="10" id="KW-1185">Reference proteome</keyword>
<keyword evidence="5" id="KW-0378">Hydrolase</keyword>
<keyword evidence="7" id="KW-0482">Metalloprotease</keyword>
<dbReference type="OrthoDB" id="6337587at2759"/>